<dbReference type="CDD" id="cd06257">
    <property type="entry name" value="DnaJ"/>
    <property type="match status" value="1"/>
</dbReference>
<evidence type="ECO:0000256" key="2">
    <source>
        <dbReference type="ARBA" id="ARBA00022771"/>
    </source>
</evidence>
<dbReference type="InterPro" id="IPR002939">
    <property type="entry name" value="DnaJ_C"/>
</dbReference>
<name>A1ZGA1_MICM2</name>
<dbReference type="AlphaFoldDB" id="A1ZGA1"/>
<dbReference type="CDD" id="cd10747">
    <property type="entry name" value="DnaJ_C"/>
    <property type="match status" value="1"/>
</dbReference>
<dbReference type="GO" id="GO:0042026">
    <property type="term" value="P:protein refolding"/>
    <property type="evidence" value="ECO:0007669"/>
    <property type="project" value="TreeGrafter"/>
</dbReference>
<keyword evidence="2" id="KW-0863">Zinc-finger</keyword>
<dbReference type="PANTHER" id="PTHR43096">
    <property type="entry name" value="DNAJ HOMOLOG 1, MITOCHONDRIAL-RELATED"/>
    <property type="match status" value="1"/>
</dbReference>
<dbReference type="FunFam" id="1.10.287.110:FF:000034">
    <property type="entry name" value="Chaperone protein DnaJ"/>
    <property type="match status" value="1"/>
</dbReference>
<dbReference type="SMART" id="SM00271">
    <property type="entry name" value="DnaJ"/>
    <property type="match status" value="1"/>
</dbReference>
<comment type="caution">
    <text evidence="5">The sequence shown here is derived from an EMBL/GenBank/DDBJ whole genome shotgun (WGS) entry which is preliminary data.</text>
</comment>
<evidence type="ECO:0000259" key="4">
    <source>
        <dbReference type="PROSITE" id="PS50076"/>
    </source>
</evidence>
<dbReference type="Pfam" id="PF01556">
    <property type="entry name" value="DnaJ_C"/>
    <property type="match status" value="1"/>
</dbReference>
<dbReference type="InterPro" id="IPR036869">
    <property type="entry name" value="J_dom_sf"/>
</dbReference>
<evidence type="ECO:0000313" key="6">
    <source>
        <dbReference type="Proteomes" id="UP000004095"/>
    </source>
</evidence>
<gene>
    <name evidence="5" type="ORF">M23134_03154</name>
</gene>
<sequence length="288" mass="32123">MSYIDYYQVLGVSKNASEAEIKKAYRNQARKYHPDVNQGNKEAERKFKEVNEAYEVLSNAEKRSKYDQYGSNWKNAGAGGDPFTYDSEGFDSQYFSDFFNDLFGGGGGFGGGRRTRSTRGENMVAELELNLRDVYQTHKRTLDINGKSLRVTIPAGIDDGQKIRLKGQGAPGAFGGEKGDLYITFRIHPDPVFERKGADLYADVPVDLYTALLGGNIEVETLGGNVKIKIKPETANGTKMRLRGKGFPIYKQEGDFGDLYITLRVALPTDLSEAEKNLFTHLADLRKK</sequence>
<dbReference type="SUPFAM" id="SSF49493">
    <property type="entry name" value="HSP40/DnaJ peptide-binding domain"/>
    <property type="match status" value="2"/>
</dbReference>
<dbReference type="InterPro" id="IPR008971">
    <property type="entry name" value="HSP40/DnaJ_pept-bd"/>
</dbReference>
<dbReference type="EMBL" id="AAWS01000006">
    <property type="protein sequence ID" value="EAY30518.1"/>
    <property type="molecule type" value="Genomic_DNA"/>
</dbReference>
<dbReference type="InterPro" id="IPR001623">
    <property type="entry name" value="DnaJ_domain"/>
</dbReference>
<keyword evidence="3" id="KW-0143">Chaperone</keyword>
<dbReference type="FunFam" id="2.60.260.20:FF:000013">
    <property type="entry name" value="DnaJ subfamily B member 11"/>
    <property type="match status" value="1"/>
</dbReference>
<feature type="domain" description="J" evidence="4">
    <location>
        <begin position="5"/>
        <end position="70"/>
    </location>
</feature>
<dbReference type="PRINTS" id="PR00625">
    <property type="entry name" value="JDOMAIN"/>
</dbReference>
<protein>
    <submittedName>
        <fullName evidence="5">Chaperone protein DnaJ</fullName>
    </submittedName>
</protein>
<keyword evidence="2" id="KW-0479">Metal-binding</keyword>
<dbReference type="PROSITE" id="PS00636">
    <property type="entry name" value="DNAJ_1"/>
    <property type="match status" value="1"/>
</dbReference>
<evidence type="ECO:0000313" key="5">
    <source>
        <dbReference type="EMBL" id="EAY30518.1"/>
    </source>
</evidence>
<dbReference type="eggNOG" id="COG0484">
    <property type="taxonomic scope" value="Bacteria"/>
</dbReference>
<dbReference type="OrthoDB" id="9779889at2"/>
<dbReference type="Gene3D" id="2.60.260.20">
    <property type="entry name" value="Urease metallochaperone UreE, N-terminal domain"/>
    <property type="match status" value="2"/>
</dbReference>
<proteinExistence type="predicted"/>
<evidence type="ECO:0000256" key="1">
    <source>
        <dbReference type="ARBA" id="ARBA00022737"/>
    </source>
</evidence>
<keyword evidence="1" id="KW-0677">Repeat</keyword>
<reference evidence="5 6" key="1">
    <citation type="submission" date="2007-01" db="EMBL/GenBank/DDBJ databases">
        <authorList>
            <person name="Haygood M."/>
            <person name="Podell S."/>
            <person name="Anderson C."/>
            <person name="Hopkinson B."/>
            <person name="Roe K."/>
            <person name="Barbeau K."/>
            <person name="Gaasterland T."/>
            <person name="Ferriera S."/>
            <person name="Johnson J."/>
            <person name="Kravitz S."/>
            <person name="Beeson K."/>
            <person name="Sutton G."/>
            <person name="Rogers Y.-H."/>
            <person name="Friedman R."/>
            <person name="Frazier M."/>
            <person name="Venter J.C."/>
        </authorList>
    </citation>
    <scope>NUCLEOTIDE SEQUENCE [LARGE SCALE GENOMIC DNA]</scope>
    <source>
        <strain evidence="5 6">ATCC 23134</strain>
    </source>
</reference>
<keyword evidence="6" id="KW-1185">Reference proteome</keyword>
<accession>A1ZGA1</accession>
<dbReference type="Proteomes" id="UP000004095">
    <property type="component" value="Unassembled WGS sequence"/>
</dbReference>
<dbReference type="GO" id="GO:0051082">
    <property type="term" value="F:unfolded protein binding"/>
    <property type="evidence" value="ECO:0007669"/>
    <property type="project" value="InterPro"/>
</dbReference>
<dbReference type="PROSITE" id="PS50076">
    <property type="entry name" value="DNAJ_2"/>
    <property type="match status" value="1"/>
</dbReference>
<dbReference type="SUPFAM" id="SSF46565">
    <property type="entry name" value="Chaperone J-domain"/>
    <property type="match status" value="1"/>
</dbReference>
<keyword evidence="2" id="KW-0862">Zinc</keyword>
<dbReference type="InterPro" id="IPR018253">
    <property type="entry name" value="DnaJ_domain_CS"/>
</dbReference>
<evidence type="ECO:0000256" key="3">
    <source>
        <dbReference type="ARBA" id="ARBA00023186"/>
    </source>
</evidence>
<organism evidence="5 6">
    <name type="scientific">Microscilla marina ATCC 23134</name>
    <dbReference type="NCBI Taxonomy" id="313606"/>
    <lineage>
        <taxon>Bacteria</taxon>
        <taxon>Pseudomonadati</taxon>
        <taxon>Bacteroidota</taxon>
        <taxon>Cytophagia</taxon>
        <taxon>Cytophagales</taxon>
        <taxon>Microscillaceae</taxon>
        <taxon>Microscilla</taxon>
    </lineage>
</organism>
<dbReference type="Gene3D" id="1.10.287.110">
    <property type="entry name" value="DnaJ domain"/>
    <property type="match status" value="1"/>
</dbReference>
<dbReference type="PANTHER" id="PTHR43096:SF52">
    <property type="entry name" value="DNAJ HOMOLOG 1, MITOCHONDRIAL-RELATED"/>
    <property type="match status" value="1"/>
</dbReference>
<dbReference type="RefSeq" id="WP_002694753.1">
    <property type="nucleotide sequence ID" value="NZ_AAWS01000006.1"/>
</dbReference>
<dbReference type="Pfam" id="PF00226">
    <property type="entry name" value="DnaJ"/>
    <property type="match status" value="1"/>
</dbReference>
<dbReference type="GO" id="GO:0008270">
    <property type="term" value="F:zinc ion binding"/>
    <property type="evidence" value="ECO:0007669"/>
    <property type="project" value="UniProtKB-KW"/>
</dbReference>
<dbReference type="GO" id="GO:0005737">
    <property type="term" value="C:cytoplasm"/>
    <property type="evidence" value="ECO:0007669"/>
    <property type="project" value="TreeGrafter"/>
</dbReference>